<evidence type="ECO:0000313" key="8">
    <source>
        <dbReference type="EMBL" id="RUS80703.1"/>
    </source>
</evidence>
<gene>
    <name evidence="8" type="ORF">EGW08_011526</name>
</gene>
<feature type="domain" description="G-protein coupled receptors family 2 profile 2" evidence="7">
    <location>
        <begin position="658"/>
        <end position="915"/>
    </location>
</feature>
<dbReference type="PANTHER" id="PTHR45902">
    <property type="entry name" value="LATROPHILIN RECEPTOR-LIKE PROTEIN A"/>
    <property type="match status" value="1"/>
</dbReference>
<dbReference type="GO" id="GO:0016020">
    <property type="term" value="C:membrane"/>
    <property type="evidence" value="ECO:0007669"/>
    <property type="project" value="UniProtKB-SubCell"/>
</dbReference>
<dbReference type="Gene3D" id="1.20.1070.10">
    <property type="entry name" value="Rhodopsin 7-helix transmembrane proteins"/>
    <property type="match status" value="1"/>
</dbReference>
<feature type="transmembrane region" description="Helical" evidence="6">
    <location>
        <begin position="816"/>
        <end position="843"/>
    </location>
</feature>
<evidence type="ECO:0000256" key="4">
    <source>
        <dbReference type="ARBA" id="ARBA00023136"/>
    </source>
</evidence>
<feature type="compositionally biased region" description="Polar residues" evidence="5">
    <location>
        <begin position="939"/>
        <end position="964"/>
    </location>
</feature>
<feature type="transmembrane region" description="Helical" evidence="6">
    <location>
        <begin position="774"/>
        <end position="796"/>
    </location>
</feature>
<evidence type="ECO:0000256" key="2">
    <source>
        <dbReference type="ARBA" id="ARBA00022692"/>
    </source>
</evidence>
<dbReference type="Pfam" id="PF00002">
    <property type="entry name" value="7tm_2"/>
    <property type="match status" value="1"/>
</dbReference>
<comment type="subcellular location">
    <subcellularLocation>
        <location evidence="1">Membrane</location>
        <topology evidence="1">Multi-pass membrane protein</topology>
    </subcellularLocation>
</comment>
<evidence type="ECO:0000256" key="5">
    <source>
        <dbReference type="SAM" id="MobiDB-lite"/>
    </source>
</evidence>
<dbReference type="AlphaFoldDB" id="A0A3S1A224"/>
<feature type="transmembrane region" description="Helical" evidence="6">
    <location>
        <begin position="864"/>
        <end position="885"/>
    </location>
</feature>
<feature type="transmembrane region" description="Helical" evidence="6">
    <location>
        <begin position="734"/>
        <end position="754"/>
    </location>
</feature>
<feature type="transmembrane region" description="Helical" evidence="6">
    <location>
        <begin position="891"/>
        <end position="911"/>
    </location>
</feature>
<accession>A0A3S1A224</accession>
<keyword evidence="4 6" id="KW-0472">Membrane</keyword>
<keyword evidence="3 6" id="KW-1133">Transmembrane helix</keyword>
<dbReference type="InterPro" id="IPR000832">
    <property type="entry name" value="GPCR_2_secretin-like"/>
</dbReference>
<dbReference type="PANTHER" id="PTHR45902:SF1">
    <property type="entry name" value="LATROPHILIN RECEPTOR-LIKE PROTEIN A"/>
    <property type="match status" value="1"/>
</dbReference>
<evidence type="ECO:0000259" key="7">
    <source>
        <dbReference type="PROSITE" id="PS50261"/>
    </source>
</evidence>
<dbReference type="STRING" id="188477.A0A3S1A224"/>
<feature type="transmembrane region" description="Helical" evidence="6">
    <location>
        <begin position="659"/>
        <end position="683"/>
    </location>
</feature>
<evidence type="ECO:0000256" key="6">
    <source>
        <dbReference type="SAM" id="Phobius"/>
    </source>
</evidence>
<reference evidence="8 9" key="1">
    <citation type="submission" date="2019-01" db="EMBL/GenBank/DDBJ databases">
        <title>A draft genome assembly of the solar-powered sea slug Elysia chlorotica.</title>
        <authorList>
            <person name="Cai H."/>
            <person name="Li Q."/>
            <person name="Fang X."/>
            <person name="Li J."/>
            <person name="Curtis N.E."/>
            <person name="Altenburger A."/>
            <person name="Shibata T."/>
            <person name="Feng M."/>
            <person name="Maeda T."/>
            <person name="Schwartz J.A."/>
            <person name="Shigenobu S."/>
            <person name="Lundholm N."/>
            <person name="Nishiyama T."/>
            <person name="Yang H."/>
            <person name="Hasebe M."/>
            <person name="Li S."/>
            <person name="Pierce S.K."/>
            <person name="Wang J."/>
        </authorList>
    </citation>
    <scope>NUCLEOTIDE SEQUENCE [LARGE SCALE GENOMIC DNA]</scope>
    <source>
        <strain evidence="8">EC2010</strain>
        <tissue evidence="8">Whole organism of an adult</tissue>
    </source>
</reference>
<dbReference type="GO" id="GO:0007166">
    <property type="term" value="P:cell surface receptor signaling pathway"/>
    <property type="evidence" value="ECO:0007669"/>
    <property type="project" value="InterPro"/>
</dbReference>
<name>A0A3S1A224_ELYCH</name>
<protein>
    <recommendedName>
        <fullName evidence="7">G-protein coupled receptors family 2 profile 2 domain-containing protein</fullName>
    </recommendedName>
</protein>
<dbReference type="InterPro" id="IPR053231">
    <property type="entry name" value="GPCR_LN-TM7"/>
</dbReference>
<dbReference type="GO" id="GO:0004930">
    <property type="term" value="F:G protein-coupled receptor activity"/>
    <property type="evidence" value="ECO:0007669"/>
    <property type="project" value="InterPro"/>
</dbReference>
<dbReference type="OrthoDB" id="10051649at2759"/>
<dbReference type="EMBL" id="RQTK01000377">
    <property type="protein sequence ID" value="RUS80703.1"/>
    <property type="molecule type" value="Genomic_DNA"/>
</dbReference>
<dbReference type="CDD" id="cd15039">
    <property type="entry name" value="7tmB3_Methuselah-like"/>
    <property type="match status" value="1"/>
</dbReference>
<evidence type="ECO:0000256" key="1">
    <source>
        <dbReference type="ARBA" id="ARBA00004141"/>
    </source>
</evidence>
<feature type="transmembrane region" description="Helical" evidence="6">
    <location>
        <begin position="695"/>
        <end position="714"/>
    </location>
</feature>
<dbReference type="PROSITE" id="PS50261">
    <property type="entry name" value="G_PROTEIN_RECEP_F2_4"/>
    <property type="match status" value="1"/>
</dbReference>
<feature type="region of interest" description="Disordered" evidence="5">
    <location>
        <begin position="935"/>
        <end position="964"/>
    </location>
</feature>
<sequence length="964" mass="108039">MLRASTEVVNHTSNEFLAQAAEDWRYLHVKHCGLLCVNGSRVRIYPENFCENPVCFQCDCQPTCVMLGSCCLQGDVRPDGSFVLSEAGSEQALTVPPYVDPELVHCDNLPYTEQGYLQVGRCPPSTTEEESDEVREQCERTIDDDSSLESVISYVDTRSGLLFKNKFCAICNGFFLNTTKAEARSESEFISAENLGRVATPWVITVKCTTYQSLYTITTLKNFLDKAYRRSAPCQLLYEDLPAQMKPKHCYRNKPLDNDDLNCETPIINLCRELRNTSLHLRKFDNMFCALCKGFPLRHKVKENCNRDDGEKNQIVFHIPPLTLLLGVTYRNTAYETKKREGCSSPTEWLDDSGKCRPALCSPGKVIKESRECASAIEQFKGLAYKLFVVFLATKPQKVTIEDIQVLSNKIHASIAEISMESMTDINITVGHDEFHERYATLQRIAVSSYFIGKRSKSRDDYEDDLISLFSGKRFIAGASGRSDDLELISVSVGEELREFELWNNQYVDVFKKLPLPKGHTFTELGTRESKNLLASTFSSSASPAEGVSNYRVRKSMYTQSHETSVENDMLWRLKHLCIDVTYSLTCPYVILNISNISTTVGTFPKLNFLLRGKTVQVSTKQKVAVVDGYMHICTSLYKKLTDRILMQSQESIIERVHFYLEVVCVCVSVTCLLASAFTYCLFPILRSLPGLNTLSLCVSLAVAQICLLVTARWGVNRLLPRGYCLVHAVLLHYSWLASLAWMSACCIHMFRVFTAHGTKFTDTRPDKKRYLRYCVYGFGLPALAVGATCGINAAVTSGESRGYSDVVCFLETHQSIWNLTLALMAPMCLVTLANGVMFVKTIREIVHTTNLQQCRRNRDRQGVLTFVKLSTLTGLLGAVFVAAVQLNSPVVSLLTSPLMALQGVFIFASFTCNRRVHCLYCDLLNRLAARRRKKGNNETNAGVSTVGTSINSADATSRPTVSK</sequence>
<keyword evidence="2 6" id="KW-0812">Transmembrane</keyword>
<proteinExistence type="predicted"/>
<dbReference type="InterPro" id="IPR017981">
    <property type="entry name" value="GPCR_2-like_7TM"/>
</dbReference>
<keyword evidence="9" id="KW-1185">Reference proteome</keyword>
<evidence type="ECO:0000313" key="9">
    <source>
        <dbReference type="Proteomes" id="UP000271974"/>
    </source>
</evidence>
<organism evidence="8 9">
    <name type="scientific">Elysia chlorotica</name>
    <name type="common">Eastern emerald elysia</name>
    <name type="synonym">Sea slug</name>
    <dbReference type="NCBI Taxonomy" id="188477"/>
    <lineage>
        <taxon>Eukaryota</taxon>
        <taxon>Metazoa</taxon>
        <taxon>Spiralia</taxon>
        <taxon>Lophotrochozoa</taxon>
        <taxon>Mollusca</taxon>
        <taxon>Gastropoda</taxon>
        <taxon>Heterobranchia</taxon>
        <taxon>Euthyneura</taxon>
        <taxon>Panpulmonata</taxon>
        <taxon>Sacoglossa</taxon>
        <taxon>Placobranchoidea</taxon>
        <taxon>Plakobranchidae</taxon>
        <taxon>Elysia</taxon>
    </lineage>
</organism>
<evidence type="ECO:0000256" key="3">
    <source>
        <dbReference type="ARBA" id="ARBA00022989"/>
    </source>
</evidence>
<dbReference type="Proteomes" id="UP000271974">
    <property type="component" value="Unassembled WGS sequence"/>
</dbReference>
<comment type="caution">
    <text evidence="8">The sequence shown here is derived from an EMBL/GenBank/DDBJ whole genome shotgun (WGS) entry which is preliminary data.</text>
</comment>